<feature type="region of interest" description="Disordered" evidence="5">
    <location>
        <begin position="14"/>
        <end position="95"/>
    </location>
</feature>
<evidence type="ECO:0000313" key="11">
    <source>
        <dbReference type="Proteomes" id="UP000624404"/>
    </source>
</evidence>
<dbReference type="AlphaFoldDB" id="A0A8H2ZTC9"/>
<dbReference type="InterPro" id="IPR011706">
    <property type="entry name" value="Cu-oxidase_C"/>
</dbReference>
<dbReference type="InterPro" id="IPR002355">
    <property type="entry name" value="Cu_oxidase_Cu_BS"/>
</dbReference>
<dbReference type="InterPro" id="IPR011707">
    <property type="entry name" value="Cu-oxidase-like_N"/>
</dbReference>
<organism evidence="10 11">
    <name type="scientific">Sclerotinia trifoliorum</name>
    <dbReference type="NCBI Taxonomy" id="28548"/>
    <lineage>
        <taxon>Eukaryota</taxon>
        <taxon>Fungi</taxon>
        <taxon>Dikarya</taxon>
        <taxon>Ascomycota</taxon>
        <taxon>Pezizomycotina</taxon>
        <taxon>Leotiomycetes</taxon>
        <taxon>Helotiales</taxon>
        <taxon>Sclerotiniaceae</taxon>
        <taxon>Sclerotinia</taxon>
    </lineage>
</organism>
<protein>
    <submittedName>
        <fullName evidence="10">858e6aec-3723-4f82-88aa-57dfca2b957e</fullName>
    </submittedName>
</protein>
<dbReference type="SUPFAM" id="SSF49503">
    <property type="entry name" value="Cupredoxins"/>
    <property type="match status" value="3"/>
</dbReference>
<dbReference type="InterPro" id="IPR001117">
    <property type="entry name" value="Cu-oxidase_2nd"/>
</dbReference>
<dbReference type="PANTHER" id="PTHR11709:SF414">
    <property type="entry name" value="ADR239WP"/>
    <property type="match status" value="1"/>
</dbReference>
<keyword evidence="4" id="KW-0186">Copper</keyword>
<comment type="caution">
    <text evidence="10">The sequence shown here is derived from an EMBL/GenBank/DDBJ whole genome shotgun (WGS) entry which is preliminary data.</text>
</comment>
<feature type="transmembrane region" description="Helical" evidence="6">
    <location>
        <begin position="113"/>
        <end position="136"/>
    </location>
</feature>
<feature type="domain" description="Plastocyanin-like" evidence="7">
    <location>
        <begin position="308"/>
        <end position="450"/>
    </location>
</feature>
<evidence type="ECO:0000256" key="3">
    <source>
        <dbReference type="ARBA" id="ARBA00023002"/>
    </source>
</evidence>
<sequence>MLDLFCIDQNPSTASIMSDYTDEQSFRTGDTLADVEMERREDDYGDQEGLLSGEKDDLSPNESSRSSDTLDDVEMQRREDDYGDQEGLLSGEKDKPSQEVEVKKIWRLTTFSWIIISFLAVIGITLTMMKIAWAFIPNESTIIDYPETILNDFRRSANDYILDPNWDFDASPKVRTYHWTIKDIEANPDGVFRPMITINSQFPGPMIECNEGDALVINVDNQGVNATSIHFHGIFQNGTNHMDGTTGITQCPIAPGHKFRYEFNVTGQSGTYYYHGHQAVQIADGVYGPLVIHSKKEKTLQQILYATDRVVMLQDYYHELSSGLLIENLQPGSESSPIPDGALINGLNSRDCSVLPHRTCDNSTTSLSSFDLTANANHRLRFINTGAFAWFQVSLDEHEFAITEVDGTDIMPSYETRMMIGPAQRYSMILNTNQISTDAFWLRARMVTHCWKEPEKPAHPADEVRAIIRYVSNKDTPRNITSQPTSKNWEKAIEVECRDMNISSYIPTSFEPAPTIADHSYFLRANLERKNWRLERGYFNTSTFRPQIQYPTLHRTIDGFATKNESFTSMSSINGVNPISYDQTNDFLIQHSGIKVIDIIVRNFDEGNHPMHLHGHKFWVLGQGHGPFPGYKALNLQSEGRGTLPGHEHALDNLIRRDVASVEGYGWLALRFVADNPGIWAFHCHMMWHGEAGMVMQFVDRLDEVKKWKIPEANQKLCEVDIGELEKGAVPKDEIWFGFEDED</sequence>
<dbReference type="FunFam" id="2.60.40.420:FF:000071">
    <property type="entry name" value="Conidial pigment biosynthesis oxidase Abr1/brown 1"/>
    <property type="match status" value="1"/>
</dbReference>
<accession>A0A8H2ZTC9</accession>
<dbReference type="InterPro" id="IPR045087">
    <property type="entry name" value="Cu-oxidase_fam"/>
</dbReference>
<gene>
    <name evidence="10" type="ORF">SCLTRI_LOCUS9781</name>
</gene>
<evidence type="ECO:0000313" key="10">
    <source>
        <dbReference type="EMBL" id="CAD6452633.1"/>
    </source>
</evidence>
<proteinExistence type="inferred from homology"/>
<dbReference type="Gene3D" id="2.60.40.420">
    <property type="entry name" value="Cupredoxins - blue copper proteins"/>
    <property type="match status" value="3"/>
</dbReference>
<dbReference type="OrthoDB" id="2121828at2759"/>
<dbReference type="CDD" id="cd13857">
    <property type="entry name" value="CuRO_1_Diphenol_Ox"/>
    <property type="match status" value="1"/>
</dbReference>
<keyword evidence="3" id="KW-0560">Oxidoreductase</keyword>
<dbReference type="PANTHER" id="PTHR11709">
    <property type="entry name" value="MULTI-COPPER OXIDASE"/>
    <property type="match status" value="1"/>
</dbReference>
<dbReference type="Proteomes" id="UP000624404">
    <property type="component" value="Unassembled WGS sequence"/>
</dbReference>
<keyword evidence="6" id="KW-0472">Membrane</keyword>
<feature type="domain" description="Plastocyanin-like" evidence="9">
    <location>
        <begin position="181"/>
        <end position="296"/>
    </location>
</feature>
<evidence type="ECO:0000259" key="8">
    <source>
        <dbReference type="Pfam" id="PF07731"/>
    </source>
</evidence>
<feature type="domain" description="Plastocyanin-like" evidence="8">
    <location>
        <begin position="568"/>
        <end position="701"/>
    </location>
</feature>
<evidence type="ECO:0000256" key="4">
    <source>
        <dbReference type="ARBA" id="ARBA00023008"/>
    </source>
</evidence>
<keyword evidence="6" id="KW-0812">Transmembrane</keyword>
<comment type="similarity">
    <text evidence="1">Belongs to the multicopper oxidase family.</text>
</comment>
<dbReference type="Pfam" id="PF00394">
    <property type="entry name" value="Cu-oxidase"/>
    <property type="match status" value="1"/>
</dbReference>
<dbReference type="Pfam" id="PF07731">
    <property type="entry name" value="Cu-oxidase_2"/>
    <property type="match status" value="1"/>
</dbReference>
<evidence type="ECO:0000256" key="5">
    <source>
        <dbReference type="SAM" id="MobiDB-lite"/>
    </source>
</evidence>
<dbReference type="GO" id="GO:0005507">
    <property type="term" value="F:copper ion binding"/>
    <property type="evidence" value="ECO:0007669"/>
    <property type="project" value="InterPro"/>
</dbReference>
<evidence type="ECO:0000256" key="2">
    <source>
        <dbReference type="ARBA" id="ARBA00022723"/>
    </source>
</evidence>
<evidence type="ECO:0000256" key="6">
    <source>
        <dbReference type="SAM" id="Phobius"/>
    </source>
</evidence>
<evidence type="ECO:0000259" key="9">
    <source>
        <dbReference type="Pfam" id="PF07732"/>
    </source>
</evidence>
<dbReference type="CDD" id="cd13910">
    <property type="entry name" value="CuRO_3_MCO_like_4"/>
    <property type="match status" value="1"/>
</dbReference>
<reference evidence="10" key="1">
    <citation type="submission" date="2020-10" db="EMBL/GenBank/DDBJ databases">
        <authorList>
            <person name="Kusch S."/>
        </authorList>
    </citation>
    <scope>NUCLEOTIDE SEQUENCE</scope>
    <source>
        <strain evidence="10">SwB9</strain>
    </source>
</reference>
<dbReference type="PROSITE" id="PS00079">
    <property type="entry name" value="MULTICOPPER_OXIDASE1"/>
    <property type="match status" value="1"/>
</dbReference>
<evidence type="ECO:0000256" key="1">
    <source>
        <dbReference type="ARBA" id="ARBA00010609"/>
    </source>
</evidence>
<keyword evidence="2" id="KW-0479">Metal-binding</keyword>
<dbReference type="GO" id="GO:0016491">
    <property type="term" value="F:oxidoreductase activity"/>
    <property type="evidence" value="ECO:0007669"/>
    <property type="project" value="UniProtKB-KW"/>
</dbReference>
<dbReference type="Pfam" id="PF07732">
    <property type="entry name" value="Cu-oxidase_3"/>
    <property type="match status" value="1"/>
</dbReference>
<name>A0A8H2ZTC9_9HELO</name>
<keyword evidence="11" id="KW-1185">Reference proteome</keyword>
<dbReference type="EMBL" id="CAJHIA010000036">
    <property type="protein sequence ID" value="CAD6452633.1"/>
    <property type="molecule type" value="Genomic_DNA"/>
</dbReference>
<evidence type="ECO:0000259" key="7">
    <source>
        <dbReference type="Pfam" id="PF00394"/>
    </source>
</evidence>
<keyword evidence="6" id="KW-1133">Transmembrane helix</keyword>
<dbReference type="PROSITE" id="PS00080">
    <property type="entry name" value="MULTICOPPER_OXIDASE2"/>
    <property type="match status" value="1"/>
</dbReference>
<dbReference type="InterPro" id="IPR033138">
    <property type="entry name" value="Cu_oxidase_CS"/>
</dbReference>
<dbReference type="InterPro" id="IPR008972">
    <property type="entry name" value="Cupredoxin"/>
</dbReference>